<name>A0A939EFN8_9HYPH</name>
<keyword evidence="6 7" id="KW-0472">Membrane</keyword>
<comment type="caution">
    <text evidence="9">The sequence shown here is derived from an EMBL/GenBank/DDBJ whole genome shotgun (WGS) entry which is preliminary data.</text>
</comment>
<dbReference type="PROSITE" id="PS50928">
    <property type="entry name" value="ABC_TM1"/>
    <property type="match status" value="1"/>
</dbReference>
<evidence type="ECO:0000256" key="6">
    <source>
        <dbReference type="ARBA" id="ARBA00023136"/>
    </source>
</evidence>
<dbReference type="Pfam" id="PF00528">
    <property type="entry name" value="BPD_transp_1"/>
    <property type="match status" value="1"/>
</dbReference>
<evidence type="ECO:0000256" key="1">
    <source>
        <dbReference type="ARBA" id="ARBA00004651"/>
    </source>
</evidence>
<dbReference type="AlphaFoldDB" id="A0A939EFN8"/>
<dbReference type="InterPro" id="IPR035906">
    <property type="entry name" value="MetI-like_sf"/>
</dbReference>
<dbReference type="Proteomes" id="UP000664096">
    <property type="component" value="Unassembled WGS sequence"/>
</dbReference>
<dbReference type="PANTHER" id="PTHR30193">
    <property type="entry name" value="ABC TRANSPORTER PERMEASE PROTEIN"/>
    <property type="match status" value="1"/>
</dbReference>
<comment type="subcellular location">
    <subcellularLocation>
        <location evidence="1 7">Cell membrane</location>
        <topology evidence="1 7">Multi-pass membrane protein</topology>
    </subcellularLocation>
</comment>
<keyword evidence="3" id="KW-1003">Cell membrane</keyword>
<keyword evidence="5 7" id="KW-1133">Transmembrane helix</keyword>
<reference evidence="9" key="1">
    <citation type="submission" date="2020-12" db="EMBL/GenBank/DDBJ databases">
        <title>Oil enriched cultivation method for isolating marine PHA-producing bacteria.</title>
        <authorList>
            <person name="Zheng W."/>
            <person name="Yu S."/>
            <person name="Huang Y."/>
        </authorList>
    </citation>
    <scope>NUCLEOTIDE SEQUENCE</scope>
    <source>
        <strain evidence="9">SY-2-12</strain>
    </source>
</reference>
<evidence type="ECO:0000256" key="4">
    <source>
        <dbReference type="ARBA" id="ARBA00022692"/>
    </source>
</evidence>
<dbReference type="GO" id="GO:0005886">
    <property type="term" value="C:plasma membrane"/>
    <property type="evidence" value="ECO:0007669"/>
    <property type="project" value="UniProtKB-SubCell"/>
</dbReference>
<dbReference type="GO" id="GO:0055085">
    <property type="term" value="P:transmembrane transport"/>
    <property type="evidence" value="ECO:0007669"/>
    <property type="project" value="InterPro"/>
</dbReference>
<evidence type="ECO:0000313" key="10">
    <source>
        <dbReference type="Proteomes" id="UP000664096"/>
    </source>
</evidence>
<keyword evidence="2 7" id="KW-0813">Transport</keyword>
<accession>A0A939EFN8</accession>
<dbReference type="EMBL" id="JAEKJZ010000003">
    <property type="protein sequence ID" value="MBN9671856.1"/>
    <property type="molecule type" value="Genomic_DNA"/>
</dbReference>
<feature type="transmembrane region" description="Helical" evidence="7">
    <location>
        <begin position="12"/>
        <end position="34"/>
    </location>
</feature>
<dbReference type="InterPro" id="IPR000515">
    <property type="entry name" value="MetI-like"/>
</dbReference>
<evidence type="ECO:0000256" key="3">
    <source>
        <dbReference type="ARBA" id="ARBA00022475"/>
    </source>
</evidence>
<feature type="transmembrane region" description="Helical" evidence="7">
    <location>
        <begin position="77"/>
        <end position="105"/>
    </location>
</feature>
<gene>
    <name evidence="9" type="ORF">JF539_16015</name>
</gene>
<feature type="domain" description="ABC transmembrane type-1" evidence="8">
    <location>
        <begin position="82"/>
        <end position="297"/>
    </location>
</feature>
<dbReference type="SUPFAM" id="SSF161098">
    <property type="entry name" value="MetI-like"/>
    <property type="match status" value="1"/>
</dbReference>
<protein>
    <submittedName>
        <fullName evidence="9">Sugar ABC transporter permease</fullName>
    </submittedName>
</protein>
<feature type="transmembrane region" description="Helical" evidence="7">
    <location>
        <begin position="117"/>
        <end position="140"/>
    </location>
</feature>
<dbReference type="RefSeq" id="WP_207141709.1">
    <property type="nucleotide sequence ID" value="NZ_JAEKJZ010000003.1"/>
</dbReference>
<dbReference type="CDD" id="cd06261">
    <property type="entry name" value="TM_PBP2"/>
    <property type="match status" value="1"/>
</dbReference>
<proteinExistence type="inferred from homology"/>
<evidence type="ECO:0000256" key="5">
    <source>
        <dbReference type="ARBA" id="ARBA00022989"/>
    </source>
</evidence>
<feature type="transmembrane region" description="Helical" evidence="7">
    <location>
        <begin position="170"/>
        <end position="189"/>
    </location>
</feature>
<keyword evidence="4 7" id="KW-0812">Transmembrane</keyword>
<evidence type="ECO:0000256" key="2">
    <source>
        <dbReference type="ARBA" id="ARBA00022448"/>
    </source>
</evidence>
<dbReference type="PANTHER" id="PTHR30193:SF37">
    <property type="entry name" value="INNER MEMBRANE ABC TRANSPORTER PERMEASE PROTEIN YCJO"/>
    <property type="match status" value="1"/>
</dbReference>
<sequence>MRASSTRRQASNFAIFLGPALAFLVALLVVPIAVDLVVAFTDMAQTVTVDEFTTKQFKKIVRVSDDSLLGFELRGSFYRALTLTAIFVFFTLSIFNVTFGLVLALTTTALPDRLGAFFRAVWLLPRMAPSVVYALLWIWVIDPTERGLLNQVLVNLFGLEPVNMKLDHPMTVIVLSNGFIGASIGMLILTSSIRSIPQHLFYAARADGAGSLSIIRHVVMPALRWPLSYITVFQTLALLVSFEYIFLIMGPSRSTMTMAMLAYTKTLAPSIGSGLYAYGAAITLILIVIGMVIALLLYRLTNMKSLLAQPRIEVH</sequence>
<feature type="transmembrane region" description="Helical" evidence="7">
    <location>
        <begin position="227"/>
        <end position="249"/>
    </location>
</feature>
<dbReference type="Gene3D" id="1.10.3720.10">
    <property type="entry name" value="MetI-like"/>
    <property type="match status" value="1"/>
</dbReference>
<evidence type="ECO:0000256" key="7">
    <source>
        <dbReference type="RuleBase" id="RU363032"/>
    </source>
</evidence>
<organism evidence="9 10">
    <name type="scientific">Roseibium aggregatum</name>
    <dbReference type="NCBI Taxonomy" id="187304"/>
    <lineage>
        <taxon>Bacteria</taxon>
        <taxon>Pseudomonadati</taxon>
        <taxon>Pseudomonadota</taxon>
        <taxon>Alphaproteobacteria</taxon>
        <taxon>Hyphomicrobiales</taxon>
        <taxon>Stappiaceae</taxon>
        <taxon>Roseibium</taxon>
    </lineage>
</organism>
<comment type="similarity">
    <text evidence="7">Belongs to the binding-protein-dependent transport system permease family.</text>
</comment>
<evidence type="ECO:0000259" key="8">
    <source>
        <dbReference type="PROSITE" id="PS50928"/>
    </source>
</evidence>
<evidence type="ECO:0000313" key="9">
    <source>
        <dbReference type="EMBL" id="MBN9671856.1"/>
    </source>
</evidence>
<feature type="transmembrane region" description="Helical" evidence="7">
    <location>
        <begin position="275"/>
        <end position="298"/>
    </location>
</feature>
<dbReference type="InterPro" id="IPR051393">
    <property type="entry name" value="ABC_transporter_permease"/>
</dbReference>